<dbReference type="eggNOG" id="COG5434">
    <property type="taxonomic scope" value="Bacteria"/>
</dbReference>
<feature type="region of interest" description="Disordered" evidence="1">
    <location>
        <begin position="31"/>
        <end position="60"/>
    </location>
</feature>
<dbReference type="PROSITE" id="PS51257">
    <property type="entry name" value="PROKAR_LIPOPROTEIN"/>
    <property type="match status" value="1"/>
</dbReference>
<dbReference type="Gene3D" id="2.160.20.20">
    <property type="match status" value="1"/>
</dbReference>
<dbReference type="RefSeq" id="WP_005606086.1">
    <property type="nucleotide sequence ID" value="NZ_CP102283.1"/>
</dbReference>
<keyword evidence="2" id="KW-0732">Signal</keyword>
<dbReference type="InterPro" id="IPR011050">
    <property type="entry name" value="Pectin_lyase_fold/virulence"/>
</dbReference>
<feature type="compositionally biased region" description="Polar residues" evidence="1">
    <location>
        <begin position="31"/>
        <end position="42"/>
    </location>
</feature>
<dbReference type="SUPFAM" id="SSF51126">
    <property type="entry name" value="Pectin lyase-like"/>
    <property type="match status" value="1"/>
</dbReference>
<sequence length="453" mass="46181">MRRNKLIVLLSAITIATTLVACQNTQAQTATETSQVQSQQSPPAKPGGEGFGGSDQVTQGDAATNLTTDATVTGETYESTGDDENALRVTGATVTLDGVTVNKTAGATSNTENGDFYGMNAGFLATDGATVTIKNATVNTTAQNGNGVFSYGSGTTVNVSDTTITTTKDNSGGIQTTGGGTMNATNLTVNTAGNSSAAIRTDRGGGTVVVDKGTYTSTGYNSPAVYSTANVTVKNATLNAENSEALVIEGQNSITLENTNVTGNMSSTEGSSSDNNVHNVMIYQSMSGDAESGTATFTMKGGTLTGRNGDQIYVTNTHSVITLEDVTITNQDTSGRLLAVLGNDATRGWGTAGANGGQVELTTTNQTLTGAIEVDTVSTLNFTMGKGTNFTGTINIVKNAEGGTAVDNNAVITVEEGATWTLTGNVKITSLTNKGTINLNGYTITLADGTVLK</sequence>
<dbReference type="AlphaFoldDB" id="C8NI54"/>
<evidence type="ECO:0000256" key="1">
    <source>
        <dbReference type="SAM" id="MobiDB-lite"/>
    </source>
</evidence>
<dbReference type="HOGENOM" id="CLU_031112_0_0_9"/>
<dbReference type="STRING" id="638301.HMPREF0444_1599"/>
<evidence type="ECO:0000313" key="3">
    <source>
        <dbReference type="EMBL" id="EEW36687.1"/>
    </source>
</evidence>
<name>C8NI54_9LACT</name>
<comment type="caution">
    <text evidence="3">The sequence shown here is derived from an EMBL/GenBank/DDBJ whole genome shotgun (WGS) entry which is preliminary data.</text>
</comment>
<organism evidence="3 4">
    <name type="scientific">Granulicatella adiacens ATCC 49175</name>
    <dbReference type="NCBI Taxonomy" id="638301"/>
    <lineage>
        <taxon>Bacteria</taxon>
        <taxon>Bacillati</taxon>
        <taxon>Bacillota</taxon>
        <taxon>Bacilli</taxon>
        <taxon>Lactobacillales</taxon>
        <taxon>Carnobacteriaceae</taxon>
        <taxon>Granulicatella</taxon>
    </lineage>
</organism>
<gene>
    <name evidence="3" type="ORF">HMPREF0444_1599</name>
</gene>
<dbReference type="Proteomes" id="UP000005926">
    <property type="component" value="Unassembled WGS sequence"/>
</dbReference>
<dbReference type="EMBL" id="ACKZ01000025">
    <property type="protein sequence ID" value="EEW36687.1"/>
    <property type="molecule type" value="Genomic_DNA"/>
</dbReference>
<feature type="chain" id="PRO_5038826590" description="Lipoprotein" evidence="2">
    <location>
        <begin position="22"/>
        <end position="453"/>
    </location>
</feature>
<evidence type="ECO:0000256" key="2">
    <source>
        <dbReference type="SAM" id="SignalP"/>
    </source>
</evidence>
<evidence type="ECO:0008006" key="5">
    <source>
        <dbReference type="Google" id="ProtNLM"/>
    </source>
</evidence>
<dbReference type="InterPro" id="IPR012332">
    <property type="entry name" value="Autotransporter_pectin_lyase_C"/>
</dbReference>
<feature type="signal peptide" evidence="2">
    <location>
        <begin position="1"/>
        <end position="21"/>
    </location>
</feature>
<proteinExistence type="predicted"/>
<protein>
    <recommendedName>
        <fullName evidence="5">Lipoprotein</fullName>
    </recommendedName>
</protein>
<dbReference type="GeneID" id="78412634"/>
<reference evidence="3 4" key="1">
    <citation type="submission" date="2009-08" db="EMBL/GenBank/DDBJ databases">
        <authorList>
            <person name="Muzny D."/>
            <person name="Qin X."/>
            <person name="Deng J."/>
            <person name="Jiang H."/>
            <person name="Liu Y."/>
            <person name="Qu J."/>
            <person name="Song X.-Z."/>
            <person name="Zhang L."/>
            <person name="Thornton R."/>
            <person name="Coyle M."/>
            <person name="Francisco L."/>
            <person name="Jackson L."/>
            <person name="Javaid M."/>
            <person name="Korchina V."/>
            <person name="Kovar C."/>
            <person name="Mata R."/>
            <person name="Mathew T."/>
            <person name="Ngo R."/>
            <person name="Nguyen L."/>
            <person name="Nguyen N."/>
            <person name="Okwuonu G."/>
            <person name="Ongeri F."/>
            <person name="Pham C."/>
            <person name="Simmons D."/>
            <person name="Wilczek-Boney K."/>
            <person name="Hale W."/>
            <person name="Jakkamsetti A."/>
            <person name="Pham P."/>
            <person name="Ruth R."/>
            <person name="San Lucas F."/>
            <person name="Warren J."/>
            <person name="Zhang J."/>
            <person name="Zhao Z."/>
            <person name="Zhou C."/>
            <person name="Zhu D."/>
            <person name="Lee S."/>
            <person name="Bess C."/>
            <person name="Blankenburg K."/>
            <person name="Forbes L."/>
            <person name="Fu Q."/>
            <person name="Gubbala S."/>
            <person name="Hirani K."/>
            <person name="Jayaseelan J.C."/>
            <person name="Lara F."/>
            <person name="Munidasa M."/>
            <person name="Palculict T."/>
            <person name="Patil S."/>
            <person name="Pu L.-L."/>
            <person name="Saada N."/>
            <person name="Tang L."/>
            <person name="Weissenberger G."/>
            <person name="Zhu Y."/>
            <person name="Hemphill L."/>
            <person name="Shang Y."/>
            <person name="Youmans B."/>
            <person name="Ayvaz T."/>
            <person name="Ross M."/>
            <person name="Santibanez J."/>
            <person name="Aqrawi P."/>
            <person name="Gross S."/>
            <person name="Joshi V."/>
            <person name="Fowler G."/>
            <person name="Nazareth L."/>
            <person name="Reid J."/>
            <person name="Worley K."/>
            <person name="Petrosino J."/>
            <person name="Highlander S."/>
            <person name="Gibbs R."/>
        </authorList>
    </citation>
    <scope>NUCLEOTIDE SEQUENCE [LARGE SCALE GENOMIC DNA]</scope>
    <source>
        <strain evidence="3 4">ATCC 49175</strain>
    </source>
</reference>
<evidence type="ECO:0000313" key="4">
    <source>
        <dbReference type="Proteomes" id="UP000005926"/>
    </source>
</evidence>
<accession>C8NI54</accession>
<keyword evidence="4" id="KW-1185">Reference proteome</keyword>